<reference evidence="2" key="2">
    <citation type="submission" date="2020-09" db="EMBL/GenBank/DDBJ databases">
        <authorList>
            <person name="Sun Q."/>
            <person name="Zhou Y."/>
        </authorList>
    </citation>
    <scope>NUCLEOTIDE SEQUENCE</scope>
    <source>
        <strain evidence="2">CGMCC 1.15763</strain>
    </source>
</reference>
<feature type="transmembrane region" description="Helical" evidence="1">
    <location>
        <begin position="183"/>
        <end position="203"/>
    </location>
</feature>
<dbReference type="AlphaFoldDB" id="A0A917MCI1"/>
<feature type="transmembrane region" description="Helical" evidence="1">
    <location>
        <begin position="108"/>
        <end position="125"/>
    </location>
</feature>
<organism evidence="2 3">
    <name type="scientific">Polaribacter pacificus</name>
    <dbReference type="NCBI Taxonomy" id="1775173"/>
    <lineage>
        <taxon>Bacteria</taxon>
        <taxon>Pseudomonadati</taxon>
        <taxon>Bacteroidota</taxon>
        <taxon>Flavobacteriia</taxon>
        <taxon>Flavobacteriales</taxon>
        <taxon>Flavobacteriaceae</taxon>
    </lineage>
</organism>
<dbReference type="EMBL" id="BMJW01000001">
    <property type="protein sequence ID" value="GGG95405.1"/>
    <property type="molecule type" value="Genomic_DNA"/>
</dbReference>
<gene>
    <name evidence="2" type="ORF">GCM10011416_11170</name>
</gene>
<feature type="transmembrane region" description="Helical" evidence="1">
    <location>
        <begin position="152"/>
        <end position="171"/>
    </location>
</feature>
<name>A0A917MCI1_9FLAO</name>
<feature type="transmembrane region" description="Helical" evidence="1">
    <location>
        <begin position="49"/>
        <end position="72"/>
    </location>
</feature>
<keyword evidence="3" id="KW-1185">Reference proteome</keyword>
<reference evidence="2" key="1">
    <citation type="journal article" date="2014" name="Int. J. Syst. Evol. Microbiol.">
        <title>Complete genome sequence of Corynebacterium casei LMG S-19264T (=DSM 44701T), isolated from a smear-ripened cheese.</title>
        <authorList>
            <consortium name="US DOE Joint Genome Institute (JGI-PGF)"/>
            <person name="Walter F."/>
            <person name="Albersmeier A."/>
            <person name="Kalinowski J."/>
            <person name="Ruckert C."/>
        </authorList>
    </citation>
    <scope>NUCLEOTIDE SEQUENCE</scope>
    <source>
        <strain evidence="2">CGMCC 1.15763</strain>
    </source>
</reference>
<comment type="caution">
    <text evidence="2">The sequence shown here is derived from an EMBL/GenBank/DDBJ whole genome shotgun (WGS) entry which is preliminary data.</text>
</comment>
<dbReference type="Proteomes" id="UP000633278">
    <property type="component" value="Unassembled WGS sequence"/>
</dbReference>
<keyword evidence="1" id="KW-0472">Membrane</keyword>
<evidence type="ECO:0000256" key="1">
    <source>
        <dbReference type="SAM" id="Phobius"/>
    </source>
</evidence>
<evidence type="ECO:0000313" key="3">
    <source>
        <dbReference type="Proteomes" id="UP000633278"/>
    </source>
</evidence>
<feature type="transmembrane region" description="Helical" evidence="1">
    <location>
        <begin position="131"/>
        <end position="147"/>
    </location>
</feature>
<accession>A0A917MCI1</accession>
<proteinExistence type="predicted"/>
<feature type="transmembrane region" description="Helical" evidence="1">
    <location>
        <begin position="78"/>
        <end position="96"/>
    </location>
</feature>
<sequence length="230" mass="27400">MFIMLIGLIIDSKYVAVNYFEDAQWINNILVVFLFIWVYHQSPKRSKELLIYAALIAIVGEYMFSKLLGMYTYRLGNIPHYIPFGHGIVFIFIYNFSKKSEVKNRRKAIEKVFTISIFFTAFFFLIFKNDWFGFLLTLLVFFFLRNYPKEKLFYLTMFVFVLYTEVVGTFLECWKWPPIAFGKFSFMPSANPPIGICFFYFGLDRGTMSIYKRKHKEAWARLKRIRAITA</sequence>
<protein>
    <submittedName>
        <fullName evidence="2">Uncharacterized protein</fullName>
    </submittedName>
</protein>
<keyword evidence="1" id="KW-0812">Transmembrane</keyword>
<feature type="transmembrane region" description="Helical" evidence="1">
    <location>
        <begin position="23"/>
        <end position="40"/>
    </location>
</feature>
<keyword evidence="1" id="KW-1133">Transmembrane helix</keyword>
<evidence type="ECO:0000313" key="2">
    <source>
        <dbReference type="EMBL" id="GGG95405.1"/>
    </source>
</evidence>